<evidence type="ECO:0000259" key="3">
    <source>
        <dbReference type="PROSITE" id="PS51186"/>
    </source>
</evidence>
<organism evidence="4 5">
    <name type="scientific">Nocardioides bruguierae</name>
    <dbReference type="NCBI Taxonomy" id="2945102"/>
    <lineage>
        <taxon>Bacteria</taxon>
        <taxon>Bacillati</taxon>
        <taxon>Actinomycetota</taxon>
        <taxon>Actinomycetes</taxon>
        <taxon>Propionibacteriales</taxon>
        <taxon>Nocardioidaceae</taxon>
        <taxon>Nocardioides</taxon>
    </lineage>
</organism>
<comment type="caution">
    <text evidence="4">The sequence shown here is derived from an EMBL/GenBank/DDBJ whole genome shotgun (WGS) entry which is preliminary data.</text>
</comment>
<sequence>MLIRRASPDDADLLHEVGEVTVAAYASFLLGPSDPYVPRLRDARARADEAELWVAGSDEHPHGRSEVLGSVTLCPPGSPWREIAAEGEGEFRMLAVAPGAQGQGVGGALVEHVLERCREAGDAAVVLSSLPQMGDAHRLYARHGFVRVPERDWSPVPSVHLVVFRRPL</sequence>
<dbReference type="InterPro" id="IPR000182">
    <property type="entry name" value="GNAT_dom"/>
</dbReference>
<keyword evidence="5" id="KW-1185">Reference proteome</keyword>
<dbReference type="InterPro" id="IPR050832">
    <property type="entry name" value="Bact_Acetyltransf"/>
</dbReference>
<evidence type="ECO:0000313" key="4">
    <source>
        <dbReference type="EMBL" id="MCM0619220.1"/>
    </source>
</evidence>
<evidence type="ECO:0000256" key="1">
    <source>
        <dbReference type="ARBA" id="ARBA00022679"/>
    </source>
</evidence>
<dbReference type="PANTHER" id="PTHR43877">
    <property type="entry name" value="AMINOALKYLPHOSPHONATE N-ACETYLTRANSFERASE-RELATED-RELATED"/>
    <property type="match status" value="1"/>
</dbReference>
<dbReference type="Proteomes" id="UP001139485">
    <property type="component" value="Unassembled WGS sequence"/>
</dbReference>
<accession>A0A9X2D535</accession>
<evidence type="ECO:0000313" key="5">
    <source>
        <dbReference type="Proteomes" id="UP001139485"/>
    </source>
</evidence>
<dbReference type="PROSITE" id="PS51186">
    <property type="entry name" value="GNAT"/>
    <property type="match status" value="1"/>
</dbReference>
<proteinExistence type="predicted"/>
<dbReference type="RefSeq" id="WP_250826097.1">
    <property type="nucleotide sequence ID" value="NZ_JAMOIL010000002.1"/>
</dbReference>
<evidence type="ECO:0000256" key="2">
    <source>
        <dbReference type="ARBA" id="ARBA00023315"/>
    </source>
</evidence>
<feature type="domain" description="N-acetyltransferase" evidence="3">
    <location>
        <begin position="1"/>
        <end position="168"/>
    </location>
</feature>
<protein>
    <submittedName>
        <fullName evidence="4">GNAT family N-acetyltransferase</fullName>
        <ecNumber evidence="4">2.3.1.-</ecNumber>
    </submittedName>
</protein>
<dbReference type="GO" id="GO:0016747">
    <property type="term" value="F:acyltransferase activity, transferring groups other than amino-acyl groups"/>
    <property type="evidence" value="ECO:0007669"/>
    <property type="project" value="InterPro"/>
</dbReference>
<dbReference type="PANTHER" id="PTHR43877:SF2">
    <property type="entry name" value="AMINOALKYLPHOSPHONATE N-ACETYLTRANSFERASE-RELATED"/>
    <property type="match status" value="1"/>
</dbReference>
<dbReference type="InterPro" id="IPR016181">
    <property type="entry name" value="Acyl_CoA_acyltransferase"/>
</dbReference>
<gene>
    <name evidence="4" type="ORF">M8330_02780</name>
</gene>
<name>A0A9X2D535_9ACTN</name>
<keyword evidence="2 4" id="KW-0012">Acyltransferase</keyword>
<dbReference type="Gene3D" id="3.40.630.30">
    <property type="match status" value="1"/>
</dbReference>
<dbReference type="Pfam" id="PF00583">
    <property type="entry name" value="Acetyltransf_1"/>
    <property type="match status" value="1"/>
</dbReference>
<dbReference type="AlphaFoldDB" id="A0A9X2D535"/>
<dbReference type="EC" id="2.3.1.-" evidence="4"/>
<reference evidence="4" key="1">
    <citation type="submission" date="2022-05" db="EMBL/GenBank/DDBJ databases">
        <authorList>
            <person name="Tuo L."/>
        </authorList>
    </citation>
    <scope>NUCLEOTIDE SEQUENCE</scope>
    <source>
        <strain evidence="4">BSK12Z-4</strain>
    </source>
</reference>
<dbReference type="EMBL" id="JAMOIL010000002">
    <property type="protein sequence ID" value="MCM0619220.1"/>
    <property type="molecule type" value="Genomic_DNA"/>
</dbReference>
<dbReference type="SUPFAM" id="SSF55729">
    <property type="entry name" value="Acyl-CoA N-acyltransferases (Nat)"/>
    <property type="match status" value="1"/>
</dbReference>
<keyword evidence="1 4" id="KW-0808">Transferase</keyword>